<dbReference type="EMBL" id="PKMF04000128">
    <property type="protein sequence ID" value="KAK7848350.1"/>
    <property type="molecule type" value="Genomic_DNA"/>
</dbReference>
<accession>A0AAW0LAZ0</accession>
<proteinExistence type="predicted"/>
<keyword evidence="3" id="KW-1185">Reference proteome</keyword>
<comment type="caution">
    <text evidence="2">The sequence shown here is derived from an EMBL/GenBank/DDBJ whole genome shotgun (WGS) entry which is preliminary data.</text>
</comment>
<feature type="compositionally biased region" description="Basic and acidic residues" evidence="1">
    <location>
        <begin position="1"/>
        <end position="17"/>
    </location>
</feature>
<name>A0AAW0LAZ0_QUESU</name>
<dbReference type="Gramene" id="rna-CFP56_58491">
    <property type="protein sequence ID" value="cds-POE46609.1"/>
    <property type="gene ID" value="gene-CFP56_58491"/>
</dbReference>
<feature type="region of interest" description="Disordered" evidence="1">
    <location>
        <begin position="1"/>
        <end position="41"/>
    </location>
</feature>
<evidence type="ECO:0000256" key="1">
    <source>
        <dbReference type="SAM" id="MobiDB-lite"/>
    </source>
</evidence>
<dbReference type="AlphaFoldDB" id="A0AAW0LAZ0"/>
<reference evidence="2 3" key="1">
    <citation type="journal article" date="2018" name="Sci. Data">
        <title>The draft genome sequence of cork oak.</title>
        <authorList>
            <person name="Ramos A.M."/>
            <person name="Usie A."/>
            <person name="Barbosa P."/>
            <person name="Barros P.M."/>
            <person name="Capote T."/>
            <person name="Chaves I."/>
            <person name="Simoes F."/>
            <person name="Abreu I."/>
            <person name="Carrasquinho I."/>
            <person name="Faro C."/>
            <person name="Guimaraes J.B."/>
            <person name="Mendonca D."/>
            <person name="Nobrega F."/>
            <person name="Rodrigues L."/>
            <person name="Saibo N.J.M."/>
            <person name="Varela M.C."/>
            <person name="Egas C."/>
            <person name="Matos J."/>
            <person name="Miguel C.M."/>
            <person name="Oliveira M.M."/>
            <person name="Ricardo C.P."/>
            <person name="Goncalves S."/>
        </authorList>
    </citation>
    <scope>NUCLEOTIDE SEQUENCE [LARGE SCALE GENOMIC DNA]</scope>
    <source>
        <strain evidence="3">cv. HL8</strain>
    </source>
</reference>
<feature type="compositionally biased region" description="Polar residues" evidence="1">
    <location>
        <begin position="29"/>
        <end position="39"/>
    </location>
</feature>
<evidence type="ECO:0000313" key="2">
    <source>
        <dbReference type="EMBL" id="KAK7848350.1"/>
    </source>
</evidence>
<protein>
    <submittedName>
        <fullName evidence="2">Uncharacterized protein</fullName>
    </submittedName>
</protein>
<sequence length="182" mass="20394">METDSEDPKFPDARAAETPESASVDHLATRSTDQGQGSTAHRDCLGVAAGTQGLASSERDLSFDSNMLMRVGNMAESTMTKLEAFMERFEHKKYSAGHAPRFWSLEGPQADFRRFNVQQDSVILRDQLVGRYGDFTAGFKIGAITDNFMINLLYEVLMDMHHSSLDTINEPRLLEWNNVVRA</sequence>
<gene>
    <name evidence="2" type="ORF">CFP56_005121</name>
</gene>
<dbReference type="Proteomes" id="UP000237347">
    <property type="component" value="Unassembled WGS sequence"/>
</dbReference>
<organism evidence="2 3">
    <name type="scientific">Quercus suber</name>
    <name type="common">Cork oak</name>
    <dbReference type="NCBI Taxonomy" id="58331"/>
    <lineage>
        <taxon>Eukaryota</taxon>
        <taxon>Viridiplantae</taxon>
        <taxon>Streptophyta</taxon>
        <taxon>Embryophyta</taxon>
        <taxon>Tracheophyta</taxon>
        <taxon>Spermatophyta</taxon>
        <taxon>Magnoliopsida</taxon>
        <taxon>eudicotyledons</taxon>
        <taxon>Gunneridae</taxon>
        <taxon>Pentapetalae</taxon>
        <taxon>rosids</taxon>
        <taxon>fabids</taxon>
        <taxon>Fagales</taxon>
        <taxon>Fagaceae</taxon>
        <taxon>Quercus</taxon>
    </lineage>
</organism>
<evidence type="ECO:0000313" key="3">
    <source>
        <dbReference type="Proteomes" id="UP000237347"/>
    </source>
</evidence>